<dbReference type="InterPro" id="IPR032624">
    <property type="entry name" value="DUF4879"/>
</dbReference>
<comment type="caution">
    <text evidence="1">The sequence shown here is derived from an EMBL/GenBank/DDBJ whole genome shotgun (WGS) entry which is preliminary data.</text>
</comment>
<evidence type="ECO:0000313" key="1">
    <source>
        <dbReference type="EMBL" id="TKI84758.1"/>
    </source>
</evidence>
<dbReference type="Gene3D" id="2.60.40.2870">
    <property type="match status" value="1"/>
</dbReference>
<protein>
    <submittedName>
        <fullName evidence="1">DUF4879 domain-containing protein</fullName>
    </submittedName>
</protein>
<gene>
    <name evidence="1" type="ORF">FC701_12655</name>
</gene>
<evidence type="ECO:0000313" key="2">
    <source>
        <dbReference type="Proteomes" id="UP000305524"/>
    </source>
</evidence>
<dbReference type="EMBL" id="SZOD01000275">
    <property type="protein sequence ID" value="TKI84758.1"/>
    <property type="molecule type" value="Genomic_DNA"/>
</dbReference>
<sequence>MYEISMIESICIKAKGDESMLKRMILGVSSLVVGATVGLATDVSAAPAPPAPPLTSLNVVKVESQLGGVEFIGLNNLSTVKDHGGSYLYIYTNEMGYGRNPIAQMSGQKLKKVDSKMIDINGDRTVDGWEYKWDASGQQNGQFKYQNTSTNAPWNTLSTSLNIK</sequence>
<proteinExistence type="predicted"/>
<name>A0A4U3AAW4_BACMY</name>
<dbReference type="AlphaFoldDB" id="A0A4U3AAW4"/>
<dbReference type="RefSeq" id="WP_137057719.1">
    <property type="nucleotide sequence ID" value="NZ_SZOD01000275.1"/>
</dbReference>
<dbReference type="Proteomes" id="UP000305524">
    <property type="component" value="Unassembled WGS sequence"/>
</dbReference>
<accession>A0A4U3AAW4</accession>
<dbReference type="Pfam" id="PF16219">
    <property type="entry name" value="DUF4879"/>
    <property type="match status" value="1"/>
</dbReference>
<reference evidence="1 2" key="1">
    <citation type="journal article" date="2019" name="Environ. Microbiol.">
        <title>An active ?-lactamase is a part of an orchestrated cell wall stress resistance network of Bacillus subtilis and related rhizosphere species.</title>
        <authorList>
            <person name="Bucher T."/>
            <person name="Keren-Paz A."/>
            <person name="Hausser J."/>
            <person name="Olender T."/>
            <person name="Cytryn E."/>
            <person name="Kolodkin-Gal I."/>
        </authorList>
    </citation>
    <scope>NUCLEOTIDE SEQUENCE [LARGE SCALE GENOMIC DNA]</scope>
    <source>
        <strain evidence="1 2">I186</strain>
    </source>
</reference>
<organism evidence="1 2">
    <name type="scientific">Bacillus mycoides</name>
    <dbReference type="NCBI Taxonomy" id="1405"/>
    <lineage>
        <taxon>Bacteria</taxon>
        <taxon>Bacillati</taxon>
        <taxon>Bacillota</taxon>
        <taxon>Bacilli</taxon>
        <taxon>Bacillales</taxon>
        <taxon>Bacillaceae</taxon>
        <taxon>Bacillus</taxon>
        <taxon>Bacillus cereus group</taxon>
    </lineage>
</organism>